<dbReference type="EMBL" id="VZSB01001414">
    <property type="protein sequence ID" value="NWX03205.1"/>
    <property type="molecule type" value="Genomic_DNA"/>
</dbReference>
<name>A0A7K6SZG4_CALNI</name>
<evidence type="ECO:0000256" key="2">
    <source>
        <dbReference type="ARBA" id="ARBA00022695"/>
    </source>
</evidence>
<dbReference type="Proteomes" id="UP000546235">
    <property type="component" value="Unassembled WGS sequence"/>
</dbReference>
<proteinExistence type="predicted"/>
<dbReference type="GO" id="GO:0003964">
    <property type="term" value="F:RNA-directed DNA polymerase activity"/>
    <property type="evidence" value="ECO:0007669"/>
    <property type="project" value="UniProtKB-KW"/>
</dbReference>
<organism evidence="8 9">
    <name type="scientific">Caloenas nicobarica</name>
    <name type="common">Nicobar pigeon</name>
    <dbReference type="NCBI Taxonomy" id="187106"/>
    <lineage>
        <taxon>Eukaryota</taxon>
        <taxon>Metazoa</taxon>
        <taxon>Chordata</taxon>
        <taxon>Craniata</taxon>
        <taxon>Vertebrata</taxon>
        <taxon>Euteleostomi</taxon>
        <taxon>Archelosauria</taxon>
        <taxon>Archosauria</taxon>
        <taxon>Dinosauria</taxon>
        <taxon>Saurischia</taxon>
        <taxon>Theropoda</taxon>
        <taxon>Coelurosauria</taxon>
        <taxon>Aves</taxon>
        <taxon>Neognathae</taxon>
        <taxon>Neoaves</taxon>
        <taxon>Columbimorphae</taxon>
        <taxon>Columbiformes</taxon>
        <taxon>Columbidae</taxon>
        <taxon>Caloenas</taxon>
    </lineage>
</organism>
<dbReference type="GO" id="GO:0004519">
    <property type="term" value="F:endonuclease activity"/>
    <property type="evidence" value="ECO:0007669"/>
    <property type="project" value="UniProtKB-KW"/>
</dbReference>
<evidence type="ECO:0000313" key="8">
    <source>
        <dbReference type="EMBL" id="NWX03205.1"/>
    </source>
</evidence>
<keyword evidence="3" id="KW-0540">Nuclease</keyword>
<evidence type="ECO:0000256" key="5">
    <source>
        <dbReference type="ARBA" id="ARBA00022801"/>
    </source>
</evidence>
<reference evidence="8 9" key="1">
    <citation type="submission" date="2019-09" db="EMBL/GenBank/DDBJ databases">
        <title>Bird 10,000 Genomes (B10K) Project - Family phase.</title>
        <authorList>
            <person name="Zhang G."/>
        </authorList>
    </citation>
    <scope>NUCLEOTIDE SEQUENCE [LARGE SCALE GENOMIC DNA]</scope>
    <source>
        <strain evidence="8">OUT-0007</strain>
        <tissue evidence="8">Blood</tissue>
    </source>
</reference>
<dbReference type="PANTHER" id="PTHR41694:SF3">
    <property type="entry name" value="RNA-DIRECTED DNA POLYMERASE-RELATED"/>
    <property type="match status" value="1"/>
</dbReference>
<protein>
    <submittedName>
        <fullName evidence="8">POK6 protein</fullName>
    </submittedName>
</protein>
<dbReference type="InterPro" id="IPR043128">
    <property type="entry name" value="Rev_trsase/Diguanyl_cyclase"/>
</dbReference>
<keyword evidence="5" id="KW-0378">Hydrolase</keyword>
<evidence type="ECO:0000256" key="1">
    <source>
        <dbReference type="ARBA" id="ARBA00022679"/>
    </source>
</evidence>
<sequence>IILQPVTLKFHNIMTLNDLQKLLGAVNWHRPTLGTTTEELHSLFTLLKGDLNLLST</sequence>
<dbReference type="SUPFAM" id="SSF56672">
    <property type="entry name" value="DNA/RNA polymerases"/>
    <property type="match status" value="1"/>
</dbReference>
<keyword evidence="9" id="KW-1185">Reference proteome</keyword>
<comment type="caution">
    <text evidence="8">The sequence shown here is derived from an EMBL/GenBank/DDBJ whole genome shotgun (WGS) entry which is preliminary data.</text>
</comment>
<feature type="domain" description="Reverse transcriptase thumb" evidence="7">
    <location>
        <begin position="3"/>
        <end position="55"/>
    </location>
</feature>
<accession>A0A7K6SZG4</accession>
<evidence type="ECO:0000313" key="9">
    <source>
        <dbReference type="Proteomes" id="UP000546235"/>
    </source>
</evidence>
<feature type="non-terminal residue" evidence="8">
    <location>
        <position position="56"/>
    </location>
</feature>
<dbReference type="PANTHER" id="PTHR41694">
    <property type="entry name" value="ENDOGENOUS RETROVIRUS GROUP K MEMBER POL PROTEIN"/>
    <property type="match status" value="1"/>
</dbReference>
<dbReference type="InterPro" id="IPR043502">
    <property type="entry name" value="DNA/RNA_pol_sf"/>
</dbReference>
<dbReference type="AlphaFoldDB" id="A0A7K6SZG4"/>
<keyword evidence="4" id="KW-0255">Endonuclease</keyword>
<keyword evidence="2" id="KW-0548">Nucleotidyltransferase</keyword>
<dbReference type="GO" id="GO:0016787">
    <property type="term" value="F:hydrolase activity"/>
    <property type="evidence" value="ECO:0007669"/>
    <property type="project" value="UniProtKB-KW"/>
</dbReference>
<dbReference type="Gene3D" id="3.30.70.270">
    <property type="match status" value="1"/>
</dbReference>
<keyword evidence="6" id="KW-0695">RNA-directed DNA polymerase</keyword>
<dbReference type="InterPro" id="IPR010661">
    <property type="entry name" value="RVT_thumb"/>
</dbReference>
<evidence type="ECO:0000256" key="6">
    <source>
        <dbReference type="ARBA" id="ARBA00022918"/>
    </source>
</evidence>
<dbReference type="Pfam" id="PF06817">
    <property type="entry name" value="RVT_thumb"/>
    <property type="match status" value="1"/>
</dbReference>
<evidence type="ECO:0000259" key="7">
    <source>
        <dbReference type="Pfam" id="PF06817"/>
    </source>
</evidence>
<gene>
    <name evidence="8" type="primary">Ervk6_1</name>
    <name evidence="8" type="ORF">CALNIC_R15206</name>
</gene>
<evidence type="ECO:0000256" key="3">
    <source>
        <dbReference type="ARBA" id="ARBA00022722"/>
    </source>
</evidence>
<evidence type="ECO:0000256" key="4">
    <source>
        <dbReference type="ARBA" id="ARBA00022759"/>
    </source>
</evidence>
<feature type="non-terminal residue" evidence="8">
    <location>
        <position position="1"/>
    </location>
</feature>
<keyword evidence="1" id="KW-0808">Transferase</keyword>
<dbReference type="GO" id="GO:0035613">
    <property type="term" value="F:RNA stem-loop binding"/>
    <property type="evidence" value="ECO:0007669"/>
    <property type="project" value="TreeGrafter"/>
</dbReference>